<comment type="similarity">
    <text evidence="3">Belongs to the INCENP family.</text>
</comment>
<dbReference type="PANTHER" id="PTHR13142:SF1">
    <property type="entry name" value="INNER CENTROMERE PROTEIN"/>
    <property type="match status" value="1"/>
</dbReference>
<dbReference type="GO" id="GO:1990385">
    <property type="term" value="C:meiotic spindle midzone"/>
    <property type="evidence" value="ECO:0007669"/>
    <property type="project" value="TreeGrafter"/>
</dbReference>
<sequence>LNATTTSSYELTPEKKPLPSTEENYNIDDLSSGDETDDEEQPRKAIPAWAKPENLRRALRQQRAHPPIDVETFFGAVAAPDLEKLFSKSRTRYRQRTSSAVWSSPLSNPTKGTSKYFAIETANRR</sequence>
<name>A0A0M3KKD5_ANISI</name>
<feature type="region of interest" description="Disordered" evidence="8">
    <location>
        <begin position="1"/>
        <end position="44"/>
    </location>
</feature>
<evidence type="ECO:0000256" key="2">
    <source>
        <dbReference type="ARBA" id="ARBA00004186"/>
    </source>
</evidence>
<feature type="compositionally biased region" description="Acidic residues" evidence="8">
    <location>
        <begin position="31"/>
        <end position="40"/>
    </location>
</feature>
<dbReference type="GO" id="GO:0051257">
    <property type="term" value="P:meiotic spindle midzone assembly"/>
    <property type="evidence" value="ECO:0007669"/>
    <property type="project" value="TreeGrafter"/>
</dbReference>
<evidence type="ECO:0000256" key="7">
    <source>
        <dbReference type="ARBA" id="ARBA00023242"/>
    </source>
</evidence>
<evidence type="ECO:0000256" key="6">
    <source>
        <dbReference type="ARBA" id="ARBA00023212"/>
    </source>
</evidence>
<keyword evidence="5" id="KW-0159">Chromosome partition</keyword>
<accession>A0A0M3KKD5</accession>
<evidence type="ECO:0000256" key="5">
    <source>
        <dbReference type="ARBA" id="ARBA00022829"/>
    </source>
</evidence>
<dbReference type="Gene3D" id="6.10.250.2990">
    <property type="match status" value="1"/>
</dbReference>
<dbReference type="AlphaFoldDB" id="A0A0M3KKD5"/>
<evidence type="ECO:0000313" key="10">
    <source>
        <dbReference type="WBParaSite" id="ASIM_0002146401-mRNA-1"/>
    </source>
</evidence>
<dbReference type="WBParaSite" id="ASIM_0002146401-mRNA-1">
    <property type="protein sequence ID" value="ASIM_0002146401-mRNA-1"/>
    <property type="gene ID" value="ASIM_0002146401"/>
</dbReference>
<feature type="region of interest" description="Disordered" evidence="8">
    <location>
        <begin position="97"/>
        <end position="125"/>
    </location>
</feature>
<proteinExistence type="inferred from homology"/>
<evidence type="ECO:0000256" key="8">
    <source>
        <dbReference type="SAM" id="MobiDB-lite"/>
    </source>
</evidence>
<dbReference type="InterPro" id="IPR005635">
    <property type="entry name" value="Inner_centromere_prot_ARK-bd"/>
</dbReference>
<evidence type="ECO:0000259" key="9">
    <source>
        <dbReference type="Pfam" id="PF03941"/>
    </source>
</evidence>
<keyword evidence="6" id="KW-0206">Cytoskeleton</keyword>
<protein>
    <submittedName>
        <fullName evidence="10">Incenp-like protein ICP-1 (inferred by orthology to a C. elegans protein)</fullName>
    </submittedName>
</protein>
<organism evidence="10">
    <name type="scientific">Anisakis simplex</name>
    <name type="common">Herring worm</name>
    <dbReference type="NCBI Taxonomy" id="6269"/>
    <lineage>
        <taxon>Eukaryota</taxon>
        <taxon>Metazoa</taxon>
        <taxon>Ecdysozoa</taxon>
        <taxon>Nematoda</taxon>
        <taxon>Chromadorea</taxon>
        <taxon>Rhabditida</taxon>
        <taxon>Spirurina</taxon>
        <taxon>Ascaridomorpha</taxon>
        <taxon>Ascaridoidea</taxon>
        <taxon>Anisakidae</taxon>
        <taxon>Anisakis</taxon>
        <taxon>Anisakis simplex complex</taxon>
    </lineage>
</organism>
<dbReference type="PANTHER" id="PTHR13142">
    <property type="entry name" value="INNER CENTROMERE PROTEIN"/>
    <property type="match status" value="1"/>
</dbReference>
<keyword evidence="4" id="KW-0963">Cytoplasm</keyword>
<feature type="domain" description="Inner centromere protein ARK-binding" evidence="9">
    <location>
        <begin position="29"/>
        <end position="86"/>
    </location>
</feature>
<comment type="subcellular location">
    <subcellularLocation>
        <location evidence="2">Cytoplasm</location>
        <location evidence="2">Cytoskeleton</location>
        <location evidence="2">Spindle</location>
    </subcellularLocation>
    <subcellularLocation>
        <location evidence="1">Nucleus</location>
    </subcellularLocation>
</comment>
<feature type="compositionally biased region" description="Polar residues" evidence="8">
    <location>
        <begin position="1"/>
        <end position="10"/>
    </location>
</feature>
<evidence type="ECO:0000256" key="4">
    <source>
        <dbReference type="ARBA" id="ARBA00022490"/>
    </source>
</evidence>
<dbReference type="GO" id="GO:0000281">
    <property type="term" value="P:mitotic cytokinesis"/>
    <property type="evidence" value="ECO:0007669"/>
    <property type="project" value="TreeGrafter"/>
</dbReference>
<dbReference type="GO" id="GO:0032133">
    <property type="term" value="C:chromosome passenger complex"/>
    <property type="evidence" value="ECO:0007669"/>
    <property type="project" value="TreeGrafter"/>
</dbReference>
<reference evidence="10" key="1">
    <citation type="submission" date="2017-02" db="UniProtKB">
        <authorList>
            <consortium name="WormBaseParasite"/>
        </authorList>
    </citation>
    <scope>IDENTIFICATION</scope>
</reference>
<evidence type="ECO:0000256" key="3">
    <source>
        <dbReference type="ARBA" id="ARBA00010042"/>
    </source>
</evidence>
<feature type="compositionally biased region" description="Polar residues" evidence="8">
    <location>
        <begin position="97"/>
        <end position="113"/>
    </location>
</feature>
<dbReference type="Pfam" id="PF03941">
    <property type="entry name" value="INCENP_ARK-bind"/>
    <property type="match status" value="1"/>
</dbReference>
<dbReference type="GO" id="GO:0000776">
    <property type="term" value="C:kinetochore"/>
    <property type="evidence" value="ECO:0007669"/>
    <property type="project" value="TreeGrafter"/>
</dbReference>
<dbReference type="GO" id="GO:0051310">
    <property type="term" value="P:metaphase chromosome alignment"/>
    <property type="evidence" value="ECO:0007669"/>
    <property type="project" value="TreeGrafter"/>
</dbReference>
<keyword evidence="7" id="KW-0539">Nucleus</keyword>
<dbReference type="GO" id="GO:0030496">
    <property type="term" value="C:midbody"/>
    <property type="evidence" value="ECO:0007669"/>
    <property type="project" value="TreeGrafter"/>
</dbReference>
<evidence type="ECO:0000256" key="1">
    <source>
        <dbReference type="ARBA" id="ARBA00004123"/>
    </source>
</evidence>
<dbReference type="GO" id="GO:0005634">
    <property type="term" value="C:nucleus"/>
    <property type="evidence" value="ECO:0007669"/>
    <property type="project" value="UniProtKB-SubCell"/>
</dbReference>